<proteinExistence type="predicted"/>
<dbReference type="Proteomes" id="UP000233837">
    <property type="component" value="Unassembled WGS sequence"/>
</dbReference>
<evidence type="ECO:0000259" key="1">
    <source>
        <dbReference type="Pfam" id="PF07727"/>
    </source>
</evidence>
<keyword evidence="3" id="KW-1185">Reference proteome</keyword>
<dbReference type="EMBL" id="KZ503378">
    <property type="protein sequence ID" value="PKU65004.1"/>
    <property type="molecule type" value="Genomic_DNA"/>
</dbReference>
<organism evidence="2 3">
    <name type="scientific">Dendrobium catenatum</name>
    <dbReference type="NCBI Taxonomy" id="906689"/>
    <lineage>
        <taxon>Eukaryota</taxon>
        <taxon>Viridiplantae</taxon>
        <taxon>Streptophyta</taxon>
        <taxon>Embryophyta</taxon>
        <taxon>Tracheophyta</taxon>
        <taxon>Spermatophyta</taxon>
        <taxon>Magnoliopsida</taxon>
        <taxon>Liliopsida</taxon>
        <taxon>Asparagales</taxon>
        <taxon>Orchidaceae</taxon>
        <taxon>Epidendroideae</taxon>
        <taxon>Malaxideae</taxon>
        <taxon>Dendrobiinae</taxon>
        <taxon>Dendrobium</taxon>
    </lineage>
</organism>
<evidence type="ECO:0000313" key="2">
    <source>
        <dbReference type="EMBL" id="PKU65004.1"/>
    </source>
</evidence>
<dbReference type="InterPro" id="IPR013103">
    <property type="entry name" value="RVT_2"/>
</dbReference>
<gene>
    <name evidence="2" type="ORF">MA16_Dca004619</name>
</gene>
<dbReference type="InterPro" id="IPR043502">
    <property type="entry name" value="DNA/RNA_pol_sf"/>
</dbReference>
<accession>A0A2I0VNL4</accession>
<dbReference type="PANTHER" id="PTHR11439">
    <property type="entry name" value="GAG-POL-RELATED RETROTRANSPOSON"/>
    <property type="match status" value="1"/>
</dbReference>
<dbReference type="Pfam" id="PF07727">
    <property type="entry name" value="RVT_2"/>
    <property type="match status" value="1"/>
</dbReference>
<dbReference type="SUPFAM" id="SSF56672">
    <property type="entry name" value="DNA/RNA polymerases"/>
    <property type="match status" value="1"/>
</dbReference>
<protein>
    <submittedName>
        <fullName evidence="2">Retrovirus-related Pol polyprotein from transposon TNT 1-94</fullName>
    </submittedName>
</protein>
<dbReference type="CDD" id="cd09272">
    <property type="entry name" value="RNase_HI_RT_Ty1"/>
    <property type="match status" value="1"/>
</dbReference>
<reference evidence="2 3" key="1">
    <citation type="journal article" date="2016" name="Sci. Rep.">
        <title>The Dendrobium catenatum Lindl. genome sequence provides insights into polysaccharide synthase, floral development and adaptive evolution.</title>
        <authorList>
            <person name="Zhang G.Q."/>
            <person name="Xu Q."/>
            <person name="Bian C."/>
            <person name="Tsai W.C."/>
            <person name="Yeh C.M."/>
            <person name="Liu K.W."/>
            <person name="Yoshida K."/>
            <person name="Zhang L.S."/>
            <person name="Chang S.B."/>
            <person name="Chen F."/>
            <person name="Shi Y."/>
            <person name="Su Y.Y."/>
            <person name="Zhang Y.Q."/>
            <person name="Chen L.J."/>
            <person name="Yin Y."/>
            <person name="Lin M."/>
            <person name="Huang H."/>
            <person name="Deng H."/>
            <person name="Wang Z.W."/>
            <person name="Zhu S.L."/>
            <person name="Zhao X."/>
            <person name="Deng C."/>
            <person name="Niu S.C."/>
            <person name="Huang J."/>
            <person name="Wang M."/>
            <person name="Liu G.H."/>
            <person name="Yang H.J."/>
            <person name="Xiao X.J."/>
            <person name="Hsiao Y.Y."/>
            <person name="Wu W.L."/>
            <person name="Chen Y.Y."/>
            <person name="Mitsuda N."/>
            <person name="Ohme-Takagi M."/>
            <person name="Luo Y.B."/>
            <person name="Van de Peer Y."/>
            <person name="Liu Z.J."/>
        </authorList>
    </citation>
    <scope>NUCLEOTIDE SEQUENCE [LARGE SCALE GENOMIC DNA]</scope>
    <source>
        <tissue evidence="2">The whole plant</tissue>
    </source>
</reference>
<name>A0A2I0VNL4_9ASPA</name>
<dbReference type="AlphaFoldDB" id="A0A2I0VNL4"/>
<feature type="domain" description="Reverse transcriptase Ty1/copia-type" evidence="1">
    <location>
        <begin position="55"/>
        <end position="295"/>
    </location>
</feature>
<evidence type="ECO:0000313" key="3">
    <source>
        <dbReference type="Proteomes" id="UP000233837"/>
    </source>
</evidence>
<sequence length="535" mass="60760">MLTRAQTGNLKPRQIFDLEHSVIPTNPTGVTQAVKYSAWRQAMSTEFEALQRQGTWLLVPPEPHQNVLGCKWLFKTKFNSNGSIARYKARLVAQGFKQEHGLDYYETFSPVAKFATIRVFLTVTVSHKWTLLQLDMSNAFLHGALQEQVFMKQPAGFVDSQFPHHVCLLKKAIYGLKQSPRQWFETLSSYLLSYGFTTSTADPSLLIYNRDTTQLYILIYVDDILLTGNSDAAISTLFRALQTKFKMNNLGKLNQFLGLQATHTAYGIHLNQTHYATEVLHKAAMSDCKPVLTPLPTVLPSSDSNDQPFERPEFYRQIVGSLQYLTLTRPDLLFAVHFLCKYMHQPQLLHFQLLKRVLRYIKGTIQLGLPIRQDSLHLTSFADSDWASDKIDRKSVTGYCAFLGSTLVSWSVKKQTSVARSSTEAEYRAVSTAACEVIWLRRLLSEFKALSPAPTQLYCDNVSALALANNPIFHARTKHIEIDFHFIRDCIRSNQISVHHISTIDQPADIFTKSLPAARFVLLRDKLRIQSPSLP</sequence>
<dbReference type="PANTHER" id="PTHR11439:SF483">
    <property type="entry name" value="PEPTIDE SYNTHASE GLIP-LIKE, PUTATIVE (AFU_ORTHOLOGUE AFUA_3G12920)-RELATED"/>
    <property type="match status" value="1"/>
</dbReference>
<reference evidence="2 3" key="2">
    <citation type="journal article" date="2017" name="Nature">
        <title>The Apostasia genome and the evolution of orchids.</title>
        <authorList>
            <person name="Zhang G.Q."/>
            <person name="Liu K.W."/>
            <person name="Li Z."/>
            <person name="Lohaus R."/>
            <person name="Hsiao Y.Y."/>
            <person name="Niu S.C."/>
            <person name="Wang J.Y."/>
            <person name="Lin Y.C."/>
            <person name="Xu Q."/>
            <person name="Chen L.J."/>
            <person name="Yoshida K."/>
            <person name="Fujiwara S."/>
            <person name="Wang Z.W."/>
            <person name="Zhang Y.Q."/>
            <person name="Mitsuda N."/>
            <person name="Wang M."/>
            <person name="Liu G.H."/>
            <person name="Pecoraro L."/>
            <person name="Huang H.X."/>
            <person name="Xiao X.J."/>
            <person name="Lin M."/>
            <person name="Wu X.Y."/>
            <person name="Wu W.L."/>
            <person name="Chen Y.Y."/>
            <person name="Chang S.B."/>
            <person name="Sakamoto S."/>
            <person name="Ohme-Takagi M."/>
            <person name="Yagi M."/>
            <person name="Zeng S.J."/>
            <person name="Shen C.Y."/>
            <person name="Yeh C.M."/>
            <person name="Luo Y.B."/>
            <person name="Tsai W.C."/>
            <person name="Van de Peer Y."/>
            <person name="Liu Z.J."/>
        </authorList>
    </citation>
    <scope>NUCLEOTIDE SEQUENCE [LARGE SCALE GENOMIC DNA]</scope>
    <source>
        <tissue evidence="2">The whole plant</tissue>
    </source>
</reference>